<organism evidence="2 3">
    <name type="scientific">Ditylenchus destructor</name>
    <dbReference type="NCBI Taxonomy" id="166010"/>
    <lineage>
        <taxon>Eukaryota</taxon>
        <taxon>Metazoa</taxon>
        <taxon>Ecdysozoa</taxon>
        <taxon>Nematoda</taxon>
        <taxon>Chromadorea</taxon>
        <taxon>Rhabditida</taxon>
        <taxon>Tylenchina</taxon>
        <taxon>Tylenchomorpha</taxon>
        <taxon>Sphaerularioidea</taxon>
        <taxon>Anguinidae</taxon>
        <taxon>Anguininae</taxon>
        <taxon>Ditylenchus</taxon>
    </lineage>
</organism>
<evidence type="ECO:0000313" key="3">
    <source>
        <dbReference type="Proteomes" id="UP001201812"/>
    </source>
</evidence>
<comment type="caution">
    <text evidence="2">The sequence shown here is derived from an EMBL/GenBank/DDBJ whole genome shotgun (WGS) entry which is preliminary data.</text>
</comment>
<dbReference type="AlphaFoldDB" id="A0AAD4MGL6"/>
<sequence length="70" mass="7523">MSIAQKLVLTVILFAAIIYFVSSTTCPECLKQVPYGTLNQHYAANHPELPSPVIGGHGELPKSHGKPHGN</sequence>
<accession>A0AAD4MGL6</accession>
<evidence type="ECO:0000313" key="2">
    <source>
        <dbReference type="EMBL" id="KAI1691467.1"/>
    </source>
</evidence>
<proteinExistence type="predicted"/>
<evidence type="ECO:0000256" key="1">
    <source>
        <dbReference type="SAM" id="SignalP"/>
    </source>
</evidence>
<keyword evidence="3" id="KW-1185">Reference proteome</keyword>
<name>A0AAD4MGL6_9BILA</name>
<dbReference type="EMBL" id="JAKKPZ010000922">
    <property type="protein sequence ID" value="KAI1691467.1"/>
    <property type="molecule type" value="Genomic_DNA"/>
</dbReference>
<dbReference type="Proteomes" id="UP001201812">
    <property type="component" value="Unassembled WGS sequence"/>
</dbReference>
<protein>
    <submittedName>
        <fullName evidence="2">Uncharacterized protein</fullName>
    </submittedName>
</protein>
<feature type="signal peptide" evidence="1">
    <location>
        <begin position="1"/>
        <end position="23"/>
    </location>
</feature>
<feature type="chain" id="PRO_5042013539" evidence="1">
    <location>
        <begin position="24"/>
        <end position="70"/>
    </location>
</feature>
<gene>
    <name evidence="2" type="ORF">DdX_21873</name>
</gene>
<reference evidence="2" key="1">
    <citation type="submission" date="2022-01" db="EMBL/GenBank/DDBJ databases">
        <title>Genome Sequence Resource for Two Populations of Ditylenchus destructor, the Migratory Endoparasitic Phytonematode.</title>
        <authorList>
            <person name="Zhang H."/>
            <person name="Lin R."/>
            <person name="Xie B."/>
        </authorList>
    </citation>
    <scope>NUCLEOTIDE SEQUENCE</scope>
    <source>
        <strain evidence="2">BazhouSP</strain>
    </source>
</reference>
<keyword evidence="1" id="KW-0732">Signal</keyword>